<feature type="region of interest" description="Disordered" evidence="1">
    <location>
        <begin position="1"/>
        <end position="33"/>
    </location>
</feature>
<reference evidence="2" key="1">
    <citation type="submission" date="2018-12" db="EMBL/GenBank/DDBJ databases">
        <title>Novel natural products biosynthetic potential of the class Ktedonobacteria.</title>
        <authorList>
            <person name="Zheng Y."/>
            <person name="Saitou A."/>
            <person name="Wang C.M."/>
            <person name="Toyoda A."/>
            <person name="Minakuchi Y."/>
            <person name="Sekiguchi Y."/>
            <person name="Ueda K."/>
            <person name="Takano H."/>
            <person name="Sakai Y."/>
            <person name="Yokota A."/>
            <person name="Yabe S."/>
        </authorList>
    </citation>
    <scope>NUCLEOTIDE SEQUENCE</scope>
    <source>
        <strain evidence="2">COM3</strain>
    </source>
</reference>
<proteinExistence type="predicted"/>
<dbReference type="AlphaFoldDB" id="A0A455SDP7"/>
<gene>
    <name evidence="2" type="ORF">KTC_06370</name>
</gene>
<dbReference type="EMBL" id="AP019376">
    <property type="protein sequence ID" value="BBH85886.1"/>
    <property type="molecule type" value="Genomic_DNA"/>
</dbReference>
<evidence type="ECO:0000313" key="2">
    <source>
        <dbReference type="EMBL" id="BBH85886.1"/>
    </source>
</evidence>
<evidence type="ECO:0000256" key="1">
    <source>
        <dbReference type="SAM" id="MobiDB-lite"/>
    </source>
</evidence>
<name>A0A455SDP7_9CHLR</name>
<sequence>MYNVLSGAITGAPNSTKTRKKGTAARGKDPLKPDQSEWELQRVTIEEKETTIVENGIL</sequence>
<accession>A0A455SDP7</accession>
<organism evidence="2">
    <name type="scientific">Thermosporothrix sp. COM3</name>
    <dbReference type="NCBI Taxonomy" id="2490863"/>
    <lineage>
        <taxon>Bacteria</taxon>
        <taxon>Bacillati</taxon>
        <taxon>Chloroflexota</taxon>
        <taxon>Ktedonobacteria</taxon>
        <taxon>Ktedonobacterales</taxon>
        <taxon>Thermosporotrichaceae</taxon>
        <taxon>Thermosporothrix</taxon>
    </lineage>
</organism>
<protein>
    <submittedName>
        <fullName evidence="2">Uncharacterized protein</fullName>
    </submittedName>
</protein>